<protein>
    <submittedName>
        <fullName evidence="1">Uncharacterized protein</fullName>
    </submittedName>
</protein>
<name>A0A6V7H3Z8_9HYME</name>
<dbReference type="AlphaFoldDB" id="A0A6V7H3Z8"/>
<accession>A0A6V7H3Z8</accession>
<proteinExistence type="predicted"/>
<dbReference type="OrthoDB" id="330671at2759"/>
<dbReference type="Pfam" id="PF08477">
    <property type="entry name" value="Roc"/>
    <property type="match status" value="1"/>
</dbReference>
<organism evidence="1 2">
    <name type="scientific">Heterotrigona itama</name>
    <dbReference type="NCBI Taxonomy" id="395501"/>
    <lineage>
        <taxon>Eukaryota</taxon>
        <taxon>Metazoa</taxon>
        <taxon>Ecdysozoa</taxon>
        <taxon>Arthropoda</taxon>
        <taxon>Hexapoda</taxon>
        <taxon>Insecta</taxon>
        <taxon>Pterygota</taxon>
        <taxon>Neoptera</taxon>
        <taxon>Endopterygota</taxon>
        <taxon>Hymenoptera</taxon>
        <taxon>Apocrita</taxon>
        <taxon>Aculeata</taxon>
        <taxon>Apoidea</taxon>
        <taxon>Anthophila</taxon>
        <taxon>Apidae</taxon>
        <taxon>Heterotrigona</taxon>
    </lineage>
</organism>
<dbReference type="SUPFAM" id="SSF52540">
    <property type="entry name" value="P-loop containing nucleoside triphosphate hydrolases"/>
    <property type="match status" value="1"/>
</dbReference>
<gene>
    <name evidence="1" type="ORF">MHI_LOCUS420868</name>
</gene>
<comment type="caution">
    <text evidence="1">The sequence shown here is derived from an EMBL/GenBank/DDBJ whole genome shotgun (WGS) entry which is preliminary data.</text>
</comment>
<evidence type="ECO:0000313" key="1">
    <source>
        <dbReference type="EMBL" id="CAD1473917.1"/>
    </source>
</evidence>
<keyword evidence="2" id="KW-1185">Reference proteome</keyword>
<reference evidence="1" key="1">
    <citation type="submission" date="2020-07" db="EMBL/GenBank/DDBJ databases">
        <authorList>
            <person name="Nazaruddin N."/>
        </authorList>
    </citation>
    <scope>NUCLEOTIDE SEQUENCE</scope>
</reference>
<feature type="non-terminal residue" evidence="1">
    <location>
        <position position="191"/>
    </location>
</feature>
<evidence type="ECO:0000313" key="2">
    <source>
        <dbReference type="Proteomes" id="UP000752696"/>
    </source>
</evidence>
<dbReference type="Gene3D" id="3.40.50.300">
    <property type="entry name" value="P-loop containing nucleotide triphosphate hydrolases"/>
    <property type="match status" value="1"/>
</dbReference>
<feature type="non-terminal residue" evidence="1">
    <location>
        <position position="1"/>
    </location>
</feature>
<dbReference type="InterPro" id="IPR027417">
    <property type="entry name" value="P-loop_NTPase"/>
</dbReference>
<dbReference type="EMBL" id="CAJDYZ010006988">
    <property type="protein sequence ID" value="CAD1473917.1"/>
    <property type="molecule type" value="Genomic_DNA"/>
</dbReference>
<dbReference type="Proteomes" id="UP000752696">
    <property type="component" value="Unassembled WGS sequence"/>
</dbReference>
<sequence>SGKTTISNFLADATEIPYDYHPTKGVRILEFEIQNIIMNNKHITKDIELWDCSGDHKFENCWPAIRKDIHGVIFVYNEKSSDCLKEIQQLYDYFIDQTKLDPDRCVIFCYDPEKRNSEISKIIFESMSSKKLFRFEILVEQGSISSHNNFAVNSINQICIKELLLFIRFYNNLIMSYLHTYQTTYLYQLHQ</sequence>